<dbReference type="AlphaFoldDB" id="A0A2A9N836"/>
<keyword evidence="2" id="KW-1185">Reference proteome</keyword>
<dbReference type="Proteomes" id="UP000242287">
    <property type="component" value="Unassembled WGS sequence"/>
</dbReference>
<evidence type="ECO:0000313" key="2">
    <source>
        <dbReference type="Proteomes" id="UP000242287"/>
    </source>
</evidence>
<proteinExistence type="predicted"/>
<protein>
    <submittedName>
        <fullName evidence="1">Uncharacterized protein</fullName>
    </submittedName>
</protein>
<reference evidence="1 2" key="1">
    <citation type="submission" date="2014-02" db="EMBL/GenBank/DDBJ databases">
        <title>Transposable element dynamics among asymbiotic and ectomycorrhizal Amanita fungi.</title>
        <authorList>
            <consortium name="DOE Joint Genome Institute"/>
            <person name="Hess J."/>
            <person name="Skrede I."/>
            <person name="Wolfe B."/>
            <person name="LaButti K."/>
            <person name="Ohm R.A."/>
            <person name="Grigoriev I.V."/>
            <person name="Pringle A."/>
        </authorList>
    </citation>
    <scope>NUCLEOTIDE SEQUENCE [LARGE SCALE GENOMIC DNA]</scope>
    <source>
        <strain evidence="1 2">SKay4041</strain>
    </source>
</reference>
<name>A0A2A9N836_9AGAR</name>
<dbReference type="EMBL" id="KZ302277">
    <property type="protein sequence ID" value="PFH45858.1"/>
    <property type="molecule type" value="Genomic_DNA"/>
</dbReference>
<gene>
    <name evidence="1" type="ORF">AMATHDRAFT_8561</name>
</gene>
<organism evidence="1 2">
    <name type="scientific">Amanita thiersii Skay4041</name>
    <dbReference type="NCBI Taxonomy" id="703135"/>
    <lineage>
        <taxon>Eukaryota</taxon>
        <taxon>Fungi</taxon>
        <taxon>Dikarya</taxon>
        <taxon>Basidiomycota</taxon>
        <taxon>Agaricomycotina</taxon>
        <taxon>Agaricomycetes</taxon>
        <taxon>Agaricomycetidae</taxon>
        <taxon>Agaricales</taxon>
        <taxon>Pluteineae</taxon>
        <taxon>Amanitaceae</taxon>
        <taxon>Amanita</taxon>
    </lineage>
</organism>
<accession>A0A2A9N836</accession>
<evidence type="ECO:0000313" key="1">
    <source>
        <dbReference type="EMBL" id="PFH45858.1"/>
    </source>
</evidence>
<sequence length="75" mass="7926">MDPYDAIIVAKPAIWLDGMDADRDELWRMVLSGGQQMGGGGARIKEILVAAPVAGATAMQPLAAPLNPQGFQFSQ</sequence>